<dbReference type="InterPro" id="IPR032694">
    <property type="entry name" value="CopC/D"/>
</dbReference>
<feature type="region of interest" description="Disordered" evidence="5">
    <location>
        <begin position="128"/>
        <end position="169"/>
    </location>
</feature>
<feature type="domain" description="CopC" evidence="8">
    <location>
        <begin position="34"/>
        <end position="127"/>
    </location>
</feature>
<feature type="transmembrane region" description="Helical" evidence="6">
    <location>
        <begin position="177"/>
        <end position="199"/>
    </location>
</feature>
<dbReference type="PANTHER" id="PTHR34820">
    <property type="entry name" value="INNER MEMBRANE PROTEIN YEBZ"/>
    <property type="match status" value="1"/>
</dbReference>
<dbReference type="PANTHER" id="PTHR34820:SF4">
    <property type="entry name" value="INNER MEMBRANE PROTEIN YEBZ"/>
    <property type="match status" value="1"/>
</dbReference>
<evidence type="ECO:0000256" key="5">
    <source>
        <dbReference type="SAM" id="MobiDB-lite"/>
    </source>
</evidence>
<dbReference type="Pfam" id="PF04234">
    <property type="entry name" value="CopC"/>
    <property type="match status" value="1"/>
</dbReference>
<dbReference type="AlphaFoldDB" id="A0A2W2E6K2"/>
<comment type="caution">
    <text evidence="9">The sequence shown here is derived from an EMBL/GenBank/DDBJ whole genome shotgun (WGS) entry which is preliminary data.</text>
</comment>
<dbReference type="Proteomes" id="UP000248924">
    <property type="component" value="Unassembled WGS sequence"/>
</dbReference>
<evidence type="ECO:0000259" key="8">
    <source>
        <dbReference type="Pfam" id="PF04234"/>
    </source>
</evidence>
<sequence>MPIRLRRQLTAGLLAAALAATALLLGPISPAYAHNVLRKASPAQDARLKTSPAKITLEFMQKLNPTFTTITLSDAAEQKVATGEPEVTGTKGTVTIDAPLANGTYTVAYRVVSTDGHPVQGSYRFTVADPTASAEPTVSASPEASEAAATPSAAATSASSASASPVASGSSRGGPGALALLAGGGVLVLAVAGAVVFLLRRRAST</sequence>
<keyword evidence="6" id="KW-0812">Transmembrane</keyword>
<reference evidence="9 10" key="1">
    <citation type="submission" date="2018-01" db="EMBL/GenBank/DDBJ databases">
        <title>Draft genome sequence of Jishengella sp. NA12.</title>
        <authorList>
            <person name="Sahin N."/>
            <person name="Ay H."/>
            <person name="Saygin H."/>
        </authorList>
    </citation>
    <scope>NUCLEOTIDE SEQUENCE [LARGE SCALE GENOMIC DNA]</scope>
    <source>
        <strain evidence="9 10">NA12</strain>
    </source>
</reference>
<feature type="compositionally biased region" description="Low complexity" evidence="5">
    <location>
        <begin position="132"/>
        <end position="169"/>
    </location>
</feature>
<dbReference type="SUPFAM" id="SSF81296">
    <property type="entry name" value="E set domains"/>
    <property type="match status" value="1"/>
</dbReference>
<gene>
    <name evidence="9" type="ORF">C1I95_24990</name>
</gene>
<keyword evidence="6" id="KW-1133">Transmembrane helix</keyword>
<evidence type="ECO:0000313" key="10">
    <source>
        <dbReference type="Proteomes" id="UP000248924"/>
    </source>
</evidence>
<keyword evidence="10" id="KW-1185">Reference proteome</keyword>
<evidence type="ECO:0000256" key="6">
    <source>
        <dbReference type="SAM" id="Phobius"/>
    </source>
</evidence>
<evidence type="ECO:0000256" key="7">
    <source>
        <dbReference type="SAM" id="SignalP"/>
    </source>
</evidence>
<accession>A0A2W2E6K2</accession>
<name>A0A2W2E6K2_9ACTN</name>
<dbReference type="GO" id="GO:0006825">
    <property type="term" value="P:copper ion transport"/>
    <property type="evidence" value="ECO:0007669"/>
    <property type="project" value="InterPro"/>
</dbReference>
<dbReference type="EMBL" id="POTY01000196">
    <property type="protein sequence ID" value="PZG12835.1"/>
    <property type="molecule type" value="Genomic_DNA"/>
</dbReference>
<keyword evidence="3 7" id="KW-0732">Signal</keyword>
<dbReference type="OrthoDB" id="5242236at2"/>
<dbReference type="GO" id="GO:0042597">
    <property type="term" value="C:periplasmic space"/>
    <property type="evidence" value="ECO:0007669"/>
    <property type="project" value="InterPro"/>
</dbReference>
<evidence type="ECO:0000256" key="1">
    <source>
        <dbReference type="ARBA" id="ARBA00004196"/>
    </source>
</evidence>
<dbReference type="Gene3D" id="2.60.40.1220">
    <property type="match status" value="1"/>
</dbReference>
<dbReference type="InterPro" id="IPR007348">
    <property type="entry name" value="CopC_dom"/>
</dbReference>
<evidence type="ECO:0000256" key="3">
    <source>
        <dbReference type="ARBA" id="ARBA00022729"/>
    </source>
</evidence>
<dbReference type="GO" id="GO:0046688">
    <property type="term" value="P:response to copper ion"/>
    <property type="evidence" value="ECO:0007669"/>
    <property type="project" value="InterPro"/>
</dbReference>
<protein>
    <submittedName>
        <fullName evidence="9">Copper resistance protein CopC</fullName>
    </submittedName>
</protein>
<dbReference type="GO" id="GO:0030313">
    <property type="term" value="C:cell envelope"/>
    <property type="evidence" value="ECO:0007669"/>
    <property type="project" value="UniProtKB-SubCell"/>
</dbReference>
<dbReference type="InterPro" id="IPR014755">
    <property type="entry name" value="Cu-Rt/internalin_Ig-like"/>
</dbReference>
<proteinExistence type="predicted"/>
<keyword evidence="6" id="KW-0472">Membrane</keyword>
<organism evidence="9 10">
    <name type="scientific">Micromonospora craterilacus</name>
    <dbReference type="NCBI Taxonomy" id="1655439"/>
    <lineage>
        <taxon>Bacteria</taxon>
        <taxon>Bacillati</taxon>
        <taxon>Actinomycetota</taxon>
        <taxon>Actinomycetes</taxon>
        <taxon>Micromonosporales</taxon>
        <taxon>Micromonosporaceae</taxon>
        <taxon>Micromonospora</taxon>
    </lineage>
</organism>
<dbReference type="InterPro" id="IPR014756">
    <property type="entry name" value="Ig_E-set"/>
</dbReference>
<feature type="chain" id="PRO_5015844169" evidence="7">
    <location>
        <begin position="34"/>
        <end position="205"/>
    </location>
</feature>
<feature type="signal peptide" evidence="7">
    <location>
        <begin position="1"/>
        <end position="33"/>
    </location>
</feature>
<evidence type="ECO:0000256" key="2">
    <source>
        <dbReference type="ARBA" id="ARBA00022723"/>
    </source>
</evidence>
<dbReference type="GO" id="GO:0005886">
    <property type="term" value="C:plasma membrane"/>
    <property type="evidence" value="ECO:0007669"/>
    <property type="project" value="TreeGrafter"/>
</dbReference>
<evidence type="ECO:0000313" key="9">
    <source>
        <dbReference type="EMBL" id="PZG12835.1"/>
    </source>
</evidence>
<dbReference type="GO" id="GO:0005507">
    <property type="term" value="F:copper ion binding"/>
    <property type="evidence" value="ECO:0007669"/>
    <property type="project" value="InterPro"/>
</dbReference>
<evidence type="ECO:0000256" key="4">
    <source>
        <dbReference type="ARBA" id="ARBA00023008"/>
    </source>
</evidence>
<keyword evidence="2" id="KW-0479">Metal-binding</keyword>
<comment type="subcellular location">
    <subcellularLocation>
        <location evidence="1">Cell envelope</location>
    </subcellularLocation>
</comment>
<keyword evidence="4" id="KW-0186">Copper</keyword>
<dbReference type="RefSeq" id="WP_111217252.1">
    <property type="nucleotide sequence ID" value="NZ_POTY01000196.1"/>
</dbReference>